<sequence length="102" mass="9681">MTLIAAQVSAYTMSAGRIGSIIAGIVAVAGIVIGVLALRRRTRRGSTAALTGGLIATALGIAVAATADGGLGTGNGLGGAFVAIALGLAATTLGGVGLRRAH</sequence>
<dbReference type="Pfam" id="PF19733">
    <property type="entry name" value="DUF6223"/>
    <property type="match status" value="1"/>
</dbReference>
<reference evidence="3" key="1">
    <citation type="journal article" date="2019" name="Int. J. Syst. Evol. Microbiol.">
        <title>The Global Catalogue of Microorganisms (GCM) 10K type strain sequencing project: providing services to taxonomists for standard genome sequencing and annotation.</title>
        <authorList>
            <consortium name="The Broad Institute Genomics Platform"/>
            <consortium name="The Broad Institute Genome Sequencing Center for Infectious Disease"/>
            <person name="Wu L."/>
            <person name="Ma J."/>
        </authorList>
    </citation>
    <scope>NUCLEOTIDE SEQUENCE [LARGE SCALE GENOMIC DNA]</scope>
    <source>
        <strain evidence="3">JCM 17695</strain>
    </source>
</reference>
<evidence type="ECO:0000313" key="3">
    <source>
        <dbReference type="Proteomes" id="UP001596512"/>
    </source>
</evidence>
<keyword evidence="1" id="KW-1133">Transmembrane helix</keyword>
<feature type="transmembrane region" description="Helical" evidence="1">
    <location>
        <begin position="45"/>
        <end position="65"/>
    </location>
</feature>
<proteinExistence type="predicted"/>
<name>A0ABW2TIQ3_9PSEU</name>
<dbReference type="InterPro" id="IPR045770">
    <property type="entry name" value="DUF6223"/>
</dbReference>
<evidence type="ECO:0000256" key="1">
    <source>
        <dbReference type="SAM" id="Phobius"/>
    </source>
</evidence>
<comment type="caution">
    <text evidence="2">The sequence shown here is derived from an EMBL/GenBank/DDBJ whole genome shotgun (WGS) entry which is preliminary data.</text>
</comment>
<keyword evidence="1" id="KW-0472">Membrane</keyword>
<keyword evidence="1" id="KW-0812">Transmembrane</keyword>
<keyword evidence="3" id="KW-1185">Reference proteome</keyword>
<protein>
    <submittedName>
        <fullName evidence="2">DUF6223 family protein</fullName>
    </submittedName>
</protein>
<accession>A0ABW2TIQ3</accession>
<dbReference type="Proteomes" id="UP001596512">
    <property type="component" value="Unassembled WGS sequence"/>
</dbReference>
<evidence type="ECO:0000313" key="2">
    <source>
        <dbReference type="EMBL" id="MFC7613294.1"/>
    </source>
</evidence>
<gene>
    <name evidence="2" type="ORF">ACFQV2_06385</name>
</gene>
<feature type="transmembrane region" description="Helical" evidence="1">
    <location>
        <begin position="77"/>
        <end position="98"/>
    </location>
</feature>
<organism evidence="2 3">
    <name type="scientific">Actinokineospora soli</name>
    <dbReference type="NCBI Taxonomy" id="1048753"/>
    <lineage>
        <taxon>Bacteria</taxon>
        <taxon>Bacillati</taxon>
        <taxon>Actinomycetota</taxon>
        <taxon>Actinomycetes</taxon>
        <taxon>Pseudonocardiales</taxon>
        <taxon>Pseudonocardiaceae</taxon>
        <taxon>Actinokineospora</taxon>
    </lineage>
</organism>
<feature type="transmembrane region" description="Helical" evidence="1">
    <location>
        <begin position="18"/>
        <end position="38"/>
    </location>
</feature>
<dbReference type="EMBL" id="JBHTEY010000004">
    <property type="protein sequence ID" value="MFC7613294.1"/>
    <property type="molecule type" value="Genomic_DNA"/>
</dbReference>